<dbReference type="InterPro" id="IPR036259">
    <property type="entry name" value="MFS_trans_sf"/>
</dbReference>
<evidence type="ECO:0000259" key="6">
    <source>
        <dbReference type="PROSITE" id="PS50850"/>
    </source>
</evidence>
<comment type="caution">
    <text evidence="7">The sequence shown here is derived from an EMBL/GenBank/DDBJ whole genome shotgun (WGS) entry which is preliminary data.</text>
</comment>
<dbReference type="SUPFAM" id="SSF103473">
    <property type="entry name" value="MFS general substrate transporter"/>
    <property type="match status" value="2"/>
</dbReference>
<evidence type="ECO:0000256" key="1">
    <source>
        <dbReference type="ARBA" id="ARBA00004141"/>
    </source>
</evidence>
<feature type="transmembrane region" description="Helical" evidence="5">
    <location>
        <begin position="643"/>
        <end position="663"/>
    </location>
</feature>
<sequence length="988" mass="110451">MSSSTSSLLDEIIEKTSGKFQVLLVTIILCNQLPIVWSMLMMAFGGAIPEWWCQPSNETMSQMHQSYNKSQTLKVCSVTNVTDRCDVYRFQENMNTVVSQWTLVCDKDWITSTITTIQMFGLLAGGLCAGHLADYIGRKPTYFLSFLILTIFNGVAAFSGSWQMFAACRFLIGFGTCCYITVYFTFLAEFTPSKWRPINICIPAWPLWAALYGLISWWLHDWKYIQIATAVVSAPCLLGYFFVPESFRWLISHNKFDEAEKVLVRISSMNNKPLPDISTIKALAKEEFKEQQKKYTLIDVCTNWKEAKHTFLMSIIWYSNCSSGTSICRIGLCCGYGFYAITFGVQALSGDLYLNMFLISIVEAPAQSITWIFNTYVGRKWTCVGFFILSGLTSIAVGAVELTETELKDQLINGFALTAKLGVAAAWAAVMVLGSELYPTVTRNISYGINNSMSRVGGMVAPQIVYLSQKVPETMSSTSTLLDAIIEDTAGKFQIILIAIILGSKLPITWSMLMMSFGGAIPEWWCQPSNETMSQIHQSYNKSHTLKVCSVTNVTDRCDSFSFQEDMNTVVSQWTLVCDKDWITSVITTIQMAGLLTGGFLSGHLADFIGRKPTYFLSFILMTIFNIVAAFSISWQMFAICRFFIGFATSCYITVFFTFLAEFTPSKWRPIIMSIPGWPVWAAMYGVVSWWLHDWSHIQIATAVISAPWILAFFFVPESFRWLISHNKFNEAEKVLVRITSMNNKPAPDISTIKALAKEEFIEEQKGYTIIDVCTNWKQAKYTFLVSVTWLCCGYGYYAIAFGVQELSGDLYLNMFLLSIVEAPAHFGRKKTSVGFFLLAGVAALAVGTVELTVTDDELKGSLKNGFALTAKLGVAAAWAAIMVLGSELYPTVTRNISYGINNSMSRVGGMIAPQIVYISQKIPGVMYFLCGACMLLSALCSVALPETKGRVMNDMILRNRAKKSDLSGHSNVEMENVLKLENEKNYM</sequence>
<reference evidence="7 8" key="1">
    <citation type="submission" date="2022-12" db="EMBL/GenBank/DDBJ databases">
        <title>Chromosome-level genome of Tegillarca granosa.</title>
        <authorList>
            <person name="Kim J."/>
        </authorList>
    </citation>
    <scope>NUCLEOTIDE SEQUENCE [LARGE SCALE GENOMIC DNA]</scope>
    <source>
        <strain evidence="7">Teg-2019</strain>
        <tissue evidence="7">Adductor muscle</tissue>
    </source>
</reference>
<feature type="transmembrane region" description="Helical" evidence="5">
    <location>
        <begin position="141"/>
        <end position="158"/>
    </location>
</feature>
<feature type="transmembrane region" description="Helical" evidence="5">
    <location>
        <begin position="164"/>
        <end position="186"/>
    </location>
</feature>
<evidence type="ECO:0000256" key="2">
    <source>
        <dbReference type="ARBA" id="ARBA00022692"/>
    </source>
</evidence>
<feature type="transmembrane region" description="Helical" evidence="5">
    <location>
        <begin position="866"/>
        <end position="885"/>
    </location>
</feature>
<feature type="transmembrane region" description="Helical" evidence="5">
    <location>
        <begin position="698"/>
        <end position="716"/>
    </location>
</feature>
<feature type="transmembrane region" description="Helical" evidence="5">
    <location>
        <begin position="20"/>
        <end position="48"/>
    </location>
</feature>
<keyword evidence="4 5" id="KW-0472">Membrane</keyword>
<keyword evidence="3 5" id="KW-1133">Transmembrane helix</keyword>
<feature type="transmembrane region" description="Helical" evidence="5">
    <location>
        <begin position="109"/>
        <end position="129"/>
    </location>
</feature>
<feature type="transmembrane region" description="Helical" evidence="5">
    <location>
        <begin position="834"/>
        <end position="854"/>
    </location>
</feature>
<feature type="transmembrane region" description="Helical" evidence="5">
    <location>
        <begin position="925"/>
        <end position="945"/>
    </location>
</feature>
<comment type="subcellular location">
    <subcellularLocation>
        <location evidence="1">Membrane</location>
        <topology evidence="1">Multi-pass membrane protein</topology>
    </subcellularLocation>
</comment>
<feature type="transmembrane region" description="Helical" evidence="5">
    <location>
        <begin position="784"/>
        <end position="805"/>
    </location>
</feature>
<dbReference type="InterPro" id="IPR020846">
    <property type="entry name" value="MFS_dom"/>
</dbReference>
<feature type="transmembrane region" description="Helical" evidence="5">
    <location>
        <begin position="582"/>
        <end position="603"/>
    </location>
</feature>
<gene>
    <name evidence="7" type="ORF">KUTeg_012647</name>
</gene>
<dbReference type="PANTHER" id="PTHR24064">
    <property type="entry name" value="SOLUTE CARRIER FAMILY 22 MEMBER"/>
    <property type="match status" value="1"/>
</dbReference>
<evidence type="ECO:0000313" key="8">
    <source>
        <dbReference type="Proteomes" id="UP001217089"/>
    </source>
</evidence>
<dbReference type="PROSITE" id="PS50850">
    <property type="entry name" value="MFS"/>
    <property type="match status" value="1"/>
</dbReference>
<feature type="domain" description="Major facilitator superfamily (MFS) profile" evidence="6">
    <location>
        <begin position="545"/>
        <end position="949"/>
    </location>
</feature>
<evidence type="ECO:0000256" key="4">
    <source>
        <dbReference type="ARBA" id="ARBA00023136"/>
    </source>
</evidence>
<accession>A0ABQ9F4G3</accession>
<feature type="transmembrane region" description="Helical" evidence="5">
    <location>
        <begin position="198"/>
        <end position="218"/>
    </location>
</feature>
<keyword evidence="2 5" id="KW-0812">Transmembrane</keyword>
<feature type="transmembrane region" description="Helical" evidence="5">
    <location>
        <begin position="353"/>
        <end position="374"/>
    </location>
</feature>
<protein>
    <recommendedName>
        <fullName evidence="6">Major facilitator superfamily (MFS) profile domain-containing protein</fullName>
    </recommendedName>
</protein>
<dbReference type="Pfam" id="PF00083">
    <property type="entry name" value="Sugar_tr"/>
    <property type="match status" value="2"/>
</dbReference>
<evidence type="ECO:0000256" key="5">
    <source>
        <dbReference type="SAM" id="Phobius"/>
    </source>
</evidence>
<dbReference type="Gene3D" id="1.20.1250.20">
    <property type="entry name" value="MFS general substrate transporter like domains"/>
    <property type="match status" value="2"/>
</dbReference>
<feature type="transmembrane region" description="Helical" evidence="5">
    <location>
        <begin position="412"/>
        <end position="433"/>
    </location>
</feature>
<dbReference type="InterPro" id="IPR005828">
    <property type="entry name" value="MFS_sugar_transport-like"/>
</dbReference>
<feature type="transmembrane region" description="Helical" evidence="5">
    <location>
        <begin position="495"/>
        <end position="515"/>
    </location>
</feature>
<feature type="transmembrane region" description="Helical" evidence="5">
    <location>
        <begin position="615"/>
        <end position="637"/>
    </location>
</feature>
<keyword evidence="8" id="KW-1185">Reference proteome</keyword>
<proteinExistence type="predicted"/>
<dbReference type="Proteomes" id="UP001217089">
    <property type="component" value="Unassembled WGS sequence"/>
</dbReference>
<feature type="transmembrane region" description="Helical" evidence="5">
    <location>
        <begin position="315"/>
        <end position="341"/>
    </location>
</feature>
<feature type="transmembrane region" description="Helical" evidence="5">
    <location>
        <begin position="381"/>
        <end position="400"/>
    </location>
</feature>
<name>A0ABQ9F4G3_TEGGR</name>
<organism evidence="7 8">
    <name type="scientific">Tegillarca granosa</name>
    <name type="common">Malaysian cockle</name>
    <name type="synonym">Anadara granosa</name>
    <dbReference type="NCBI Taxonomy" id="220873"/>
    <lineage>
        <taxon>Eukaryota</taxon>
        <taxon>Metazoa</taxon>
        <taxon>Spiralia</taxon>
        <taxon>Lophotrochozoa</taxon>
        <taxon>Mollusca</taxon>
        <taxon>Bivalvia</taxon>
        <taxon>Autobranchia</taxon>
        <taxon>Pteriomorphia</taxon>
        <taxon>Arcoida</taxon>
        <taxon>Arcoidea</taxon>
        <taxon>Arcidae</taxon>
        <taxon>Tegillarca</taxon>
    </lineage>
</organism>
<evidence type="ECO:0000256" key="3">
    <source>
        <dbReference type="ARBA" id="ARBA00022989"/>
    </source>
</evidence>
<feature type="transmembrane region" description="Helical" evidence="5">
    <location>
        <begin position="675"/>
        <end position="692"/>
    </location>
</feature>
<feature type="transmembrane region" description="Helical" evidence="5">
    <location>
        <begin position="224"/>
        <end position="243"/>
    </location>
</feature>
<evidence type="ECO:0000313" key="7">
    <source>
        <dbReference type="EMBL" id="KAJ8310782.1"/>
    </source>
</evidence>
<dbReference type="EMBL" id="JARBDR010000640">
    <property type="protein sequence ID" value="KAJ8310782.1"/>
    <property type="molecule type" value="Genomic_DNA"/>
</dbReference>